<dbReference type="EMBL" id="AACWFO010000009">
    <property type="protein sequence ID" value="EAM8419259.1"/>
    <property type="molecule type" value="Genomic_DNA"/>
</dbReference>
<proteinExistence type="predicted"/>
<dbReference type="InterPro" id="IPR047749">
    <property type="entry name" value="STY4528-like"/>
</dbReference>
<protein>
    <submittedName>
        <fullName evidence="2">Helix-turn-helix domain-containing protein</fullName>
    </submittedName>
</protein>
<evidence type="ECO:0000313" key="2">
    <source>
        <dbReference type="EMBL" id="EAM8419259.1"/>
    </source>
</evidence>
<accession>A0A5T2WJX2</accession>
<dbReference type="AlphaFoldDB" id="A0A5T2WJX2"/>
<comment type="caution">
    <text evidence="2">The sequence shown here is derived from an EMBL/GenBank/DDBJ whole genome shotgun (WGS) entry which is preliminary data.</text>
</comment>
<feature type="compositionally biased region" description="Polar residues" evidence="1">
    <location>
        <begin position="224"/>
        <end position="252"/>
    </location>
</feature>
<name>A0A5T2WJX2_SALER</name>
<feature type="region of interest" description="Disordered" evidence="1">
    <location>
        <begin position="398"/>
        <end position="438"/>
    </location>
</feature>
<gene>
    <name evidence="2" type="ORF">AC527_18745</name>
</gene>
<sequence>MYTQYAQTTPAGTGAGHRLPADDIIDYTLSKMQTRIDGAPGTSGQERNGLLFTGNLHDAYPRALVLDMRLSPLDKMCWIMIRQYALQNDGAIFPSYDELQKLLSSPGSGQASRDTVSRALTMLRLTGWLSLCKRVRDAGGRVRGNIYAQHDEPLSAKDAETFDPGWLEMVGKACGHKYREVSETAWRVLEGILDDPMMRHRHSRLTEIAERFTRPSTVRDVARIQQQKQQSPESGLSAESTENEQKSLSPDSRLSAVDGVKTPGPVNRLSLKSDTYDRVRKPDCNNVRSFTQEQIKKTYVCGGDENASPDGSVPVPAGNIPPGFVWPEGLQQLLPAGEQAMLATQLQHLRQRSPELADGVVATVITGVREGRVNNPVGYLLILLRQAREGKFRLPEGTVKSGAVMSPPPSSPVAAPRPGHTGGQHGRDEHAAEEEFVPAPKELVAAKLAEARALLQVNRR</sequence>
<organism evidence="2">
    <name type="scientific">Salmonella enterica</name>
    <name type="common">Salmonella choleraesuis</name>
    <dbReference type="NCBI Taxonomy" id="28901"/>
    <lineage>
        <taxon>Bacteria</taxon>
        <taxon>Pseudomonadati</taxon>
        <taxon>Pseudomonadota</taxon>
        <taxon>Gammaproteobacteria</taxon>
        <taxon>Enterobacterales</taxon>
        <taxon>Enterobacteriaceae</taxon>
        <taxon>Salmonella</taxon>
    </lineage>
</organism>
<feature type="region of interest" description="Disordered" evidence="1">
    <location>
        <begin position="216"/>
        <end position="269"/>
    </location>
</feature>
<evidence type="ECO:0000256" key="1">
    <source>
        <dbReference type="SAM" id="MobiDB-lite"/>
    </source>
</evidence>
<dbReference type="NCBIfam" id="NF040582">
    <property type="entry name" value="STY4528_fam"/>
    <property type="match status" value="1"/>
</dbReference>
<reference evidence="2" key="1">
    <citation type="submission" date="2018-08" db="EMBL/GenBank/DDBJ databases">
        <authorList>
            <consortium name="GenomeTrakr network: Whole genome sequencing for foodborne pathogen traceback"/>
        </authorList>
    </citation>
    <scope>NUCLEOTIDE SEQUENCE</scope>
    <source>
        <strain evidence="2">FDA00009177</strain>
    </source>
</reference>